<feature type="domain" description="FAD-binding FR-type" evidence="2">
    <location>
        <begin position="4"/>
        <end position="99"/>
    </location>
</feature>
<dbReference type="PANTHER" id="PTHR43513">
    <property type="entry name" value="DIHYDROOROTATE DEHYDROGENASE B (NAD(+)), ELECTRON TRANSFER SUBUNIT"/>
    <property type="match status" value="1"/>
</dbReference>
<dbReference type="AlphaFoldDB" id="A0A2T3MWX5"/>
<dbReference type="SUPFAM" id="SSF52343">
    <property type="entry name" value="Ferredoxin reductase-like, C-terminal NADP-linked domain"/>
    <property type="match status" value="1"/>
</dbReference>
<evidence type="ECO:0000259" key="2">
    <source>
        <dbReference type="PROSITE" id="PS51384"/>
    </source>
</evidence>
<accession>A0A2T3MWX5</accession>
<feature type="binding site" evidence="1">
    <location>
        <position position="236"/>
    </location>
    <ligand>
        <name>[2Fe-2S] cluster</name>
        <dbReference type="ChEBI" id="CHEBI:190135"/>
    </ligand>
</feature>
<dbReference type="InterPro" id="IPR012165">
    <property type="entry name" value="Cyt_c3_hydrogenase_gsu"/>
</dbReference>
<dbReference type="Pfam" id="PF10418">
    <property type="entry name" value="DHODB_Fe-S_bind"/>
    <property type="match status" value="1"/>
</dbReference>
<dbReference type="Gene3D" id="3.40.50.80">
    <property type="entry name" value="Nucleotide-binding domain of ferredoxin-NADP reductase (FNR) module"/>
    <property type="match status" value="1"/>
</dbReference>
<keyword evidence="1" id="KW-0408">Iron</keyword>
<comment type="cofactor">
    <cofactor evidence="1">
        <name>[2Fe-2S] cluster</name>
        <dbReference type="ChEBI" id="CHEBI:190135"/>
    </cofactor>
    <text evidence="1">Binds 1 [2Fe-2S] cluster per subunit.</text>
</comment>
<dbReference type="InterPro" id="IPR019480">
    <property type="entry name" value="Dihydroorotate_DH_Fe-S-bd"/>
</dbReference>
<reference evidence="3 4" key="1">
    <citation type="submission" date="2018-03" db="EMBL/GenBank/DDBJ databases">
        <title>Whole genome sequencing of Histamine producing bacteria.</title>
        <authorList>
            <person name="Butler K."/>
        </authorList>
    </citation>
    <scope>NUCLEOTIDE SEQUENCE [LARGE SCALE GENOMIC DNA]</scope>
    <source>
        <strain evidence="3 4">DSM 16190</strain>
    </source>
</reference>
<dbReference type="GO" id="GO:0051537">
    <property type="term" value="F:2 iron, 2 sulfur cluster binding"/>
    <property type="evidence" value="ECO:0007669"/>
    <property type="project" value="UniProtKB-KW"/>
</dbReference>
<dbReference type="InterPro" id="IPR050353">
    <property type="entry name" value="PyrK_electron_transfer"/>
</dbReference>
<proteinExistence type="predicted"/>
<name>A0A2T3MWX5_9GAMM</name>
<keyword evidence="1" id="KW-0479">Metal-binding</keyword>
<keyword evidence="1" id="KW-0411">Iron-sulfur</keyword>
<keyword evidence="4" id="KW-1185">Reference proteome</keyword>
<dbReference type="GO" id="GO:0016491">
    <property type="term" value="F:oxidoreductase activity"/>
    <property type="evidence" value="ECO:0007669"/>
    <property type="project" value="InterPro"/>
</dbReference>
<dbReference type="Proteomes" id="UP000240904">
    <property type="component" value="Unassembled WGS sequence"/>
</dbReference>
<feature type="binding site" evidence="1">
    <location>
        <position position="241"/>
    </location>
    <ligand>
        <name>[2Fe-2S] cluster</name>
        <dbReference type="ChEBI" id="CHEBI:190135"/>
    </ligand>
</feature>
<evidence type="ECO:0000313" key="4">
    <source>
        <dbReference type="Proteomes" id="UP000240904"/>
    </source>
</evidence>
<keyword evidence="1" id="KW-0001">2Fe-2S</keyword>
<dbReference type="Pfam" id="PF00175">
    <property type="entry name" value="NAD_binding_1"/>
    <property type="match status" value="1"/>
</dbReference>
<dbReference type="OrthoDB" id="9796486at2"/>
<protein>
    <submittedName>
        <fullName evidence="3">Ni/Fe hydrogenase subunit gamma</fullName>
    </submittedName>
</protein>
<dbReference type="EMBL" id="PYMC01000009">
    <property type="protein sequence ID" value="PSW04337.1"/>
    <property type="molecule type" value="Genomic_DNA"/>
</dbReference>
<dbReference type="GO" id="GO:0046872">
    <property type="term" value="F:metal ion binding"/>
    <property type="evidence" value="ECO:0007669"/>
    <property type="project" value="UniProtKB-KW"/>
</dbReference>
<evidence type="ECO:0000313" key="3">
    <source>
        <dbReference type="EMBL" id="PSW04337.1"/>
    </source>
</evidence>
<dbReference type="InterPro" id="IPR039261">
    <property type="entry name" value="FNR_nucleotide-bd"/>
</dbReference>
<organism evidence="3 4">
    <name type="scientific">Photobacterium lipolyticum</name>
    <dbReference type="NCBI Taxonomy" id="266810"/>
    <lineage>
        <taxon>Bacteria</taxon>
        <taxon>Pseudomonadati</taxon>
        <taxon>Pseudomonadota</taxon>
        <taxon>Gammaproteobacteria</taxon>
        <taxon>Vibrionales</taxon>
        <taxon>Vibrionaceae</taxon>
        <taxon>Photobacterium</taxon>
    </lineage>
</organism>
<dbReference type="InterPro" id="IPR017927">
    <property type="entry name" value="FAD-bd_FR_type"/>
</dbReference>
<dbReference type="CDD" id="cd06221">
    <property type="entry name" value="sulfite_reductase_like"/>
    <property type="match status" value="1"/>
</dbReference>
<feature type="binding site" evidence="1">
    <location>
        <position position="252"/>
    </location>
    <ligand>
        <name>[2Fe-2S] cluster</name>
        <dbReference type="ChEBI" id="CHEBI:190135"/>
    </ligand>
</feature>
<gene>
    <name evidence="3" type="ORF">C9I89_13505</name>
</gene>
<dbReference type="InterPro" id="IPR017938">
    <property type="entry name" value="Riboflavin_synthase-like_b-brl"/>
</dbReference>
<comment type="caution">
    <text evidence="3">The sequence shown here is derived from an EMBL/GenBank/DDBJ whole genome shotgun (WGS) entry which is preliminary data.</text>
</comment>
<dbReference type="Gene3D" id="2.40.30.10">
    <property type="entry name" value="Translation factors"/>
    <property type="match status" value="1"/>
</dbReference>
<dbReference type="InterPro" id="IPR001433">
    <property type="entry name" value="OxRdtase_FAD/NAD-bd"/>
</dbReference>
<dbReference type="PIRSF" id="PIRSF006816">
    <property type="entry name" value="Cyc3_hyd_g"/>
    <property type="match status" value="1"/>
</dbReference>
<feature type="binding site" evidence="1">
    <location>
        <position position="244"/>
    </location>
    <ligand>
        <name>[2Fe-2S] cluster</name>
        <dbReference type="ChEBI" id="CHEBI:190135"/>
    </ligand>
</feature>
<dbReference type="SUPFAM" id="SSF63380">
    <property type="entry name" value="Riboflavin synthase domain-like"/>
    <property type="match status" value="1"/>
</dbReference>
<sequence length="272" mass="30163">MTKAMPIPATLINMTEEIPGIVTLSLKLEADAPFECHYGQFNMLYLFGVGEVAISIMGWKEGVLLHTVRAVGRVTQALTAIKVGQQIGLRGPFGNGWPLTEAIAKDLVFITAGLGCAPAVAAINHAITHRQNYRKIVILQGVKHRQDLLWKQQYDTWRDHHNCQVLLAASEEKKGKMHWQLGLVTELLNNADFDIDNCVVMMCGPEIMMKAAIKQLAELGVADDAYYLSMERNFQCGQGFCGHCQIGPYFVCKDGPVFHFPAIKPWFGLSGF</sequence>
<dbReference type="GO" id="GO:0006221">
    <property type="term" value="P:pyrimidine nucleotide biosynthetic process"/>
    <property type="evidence" value="ECO:0007669"/>
    <property type="project" value="InterPro"/>
</dbReference>
<dbReference type="PROSITE" id="PS51384">
    <property type="entry name" value="FAD_FR"/>
    <property type="match status" value="1"/>
</dbReference>
<evidence type="ECO:0000256" key="1">
    <source>
        <dbReference type="PIRSR" id="PIRSR006816-2"/>
    </source>
</evidence>
<dbReference type="GO" id="GO:0050660">
    <property type="term" value="F:flavin adenine dinucleotide binding"/>
    <property type="evidence" value="ECO:0007669"/>
    <property type="project" value="InterPro"/>
</dbReference>